<dbReference type="FunFam" id="2.60.200.20:FF:000008">
    <property type="entry name" value="smad nuclear-interacting protein 1"/>
    <property type="match status" value="1"/>
</dbReference>
<feature type="compositionally biased region" description="Low complexity" evidence="12">
    <location>
        <begin position="42"/>
        <end position="53"/>
    </location>
</feature>
<comment type="caution">
    <text evidence="14">The sequence shown here is derived from an EMBL/GenBank/DDBJ whole genome shotgun (WGS) entry which is preliminary data.</text>
</comment>
<dbReference type="InterPro" id="IPR050923">
    <property type="entry name" value="Cell_Proc_Reg/RNA_Proc"/>
</dbReference>
<organism evidence="14 15">
    <name type="scientific">Trichonephila inaurata madagascariensis</name>
    <dbReference type="NCBI Taxonomy" id="2747483"/>
    <lineage>
        <taxon>Eukaryota</taxon>
        <taxon>Metazoa</taxon>
        <taxon>Ecdysozoa</taxon>
        <taxon>Arthropoda</taxon>
        <taxon>Chelicerata</taxon>
        <taxon>Arachnida</taxon>
        <taxon>Araneae</taxon>
        <taxon>Araneomorphae</taxon>
        <taxon>Entelegynae</taxon>
        <taxon>Araneoidea</taxon>
        <taxon>Nephilidae</taxon>
        <taxon>Trichonephila</taxon>
        <taxon>Trichonephila inaurata</taxon>
    </lineage>
</organism>
<evidence type="ECO:0000259" key="13">
    <source>
        <dbReference type="PROSITE" id="PS50006"/>
    </source>
</evidence>
<feature type="compositionally biased region" description="Basic and acidic residues" evidence="12">
    <location>
        <begin position="1"/>
        <end position="34"/>
    </location>
</feature>
<keyword evidence="10" id="KW-0539">Nucleus</keyword>
<reference evidence="14" key="1">
    <citation type="submission" date="2020-08" db="EMBL/GenBank/DDBJ databases">
        <title>Multicomponent nature underlies the extraordinary mechanical properties of spider dragline silk.</title>
        <authorList>
            <person name="Kono N."/>
            <person name="Nakamura H."/>
            <person name="Mori M."/>
            <person name="Yoshida Y."/>
            <person name="Ohtoshi R."/>
            <person name="Malay A.D."/>
            <person name="Moran D.A.P."/>
            <person name="Tomita M."/>
            <person name="Numata K."/>
            <person name="Arakawa K."/>
        </authorList>
    </citation>
    <scope>NUCLEOTIDE SEQUENCE</scope>
</reference>
<dbReference type="CDD" id="cd22718">
    <property type="entry name" value="FHA_SNIP1"/>
    <property type="match status" value="1"/>
</dbReference>
<dbReference type="GO" id="GO:0008380">
    <property type="term" value="P:RNA splicing"/>
    <property type="evidence" value="ECO:0007669"/>
    <property type="project" value="UniProtKB-KW"/>
</dbReference>
<evidence type="ECO:0000256" key="4">
    <source>
        <dbReference type="ARBA" id="ARBA00022664"/>
    </source>
</evidence>
<evidence type="ECO:0000256" key="5">
    <source>
        <dbReference type="ARBA" id="ARBA00022728"/>
    </source>
</evidence>
<dbReference type="Gene3D" id="2.60.200.20">
    <property type="match status" value="1"/>
</dbReference>
<dbReference type="Proteomes" id="UP000886998">
    <property type="component" value="Unassembled WGS sequence"/>
</dbReference>
<dbReference type="InterPro" id="IPR008984">
    <property type="entry name" value="SMAD_FHA_dom_sf"/>
</dbReference>
<evidence type="ECO:0000256" key="2">
    <source>
        <dbReference type="ARBA" id="ARBA00022499"/>
    </source>
</evidence>
<keyword evidence="15" id="KW-1185">Reference proteome</keyword>
<keyword evidence="5" id="KW-0747">Spliceosome</keyword>
<comment type="subcellular location">
    <subcellularLocation>
        <location evidence="1">Nucleus</location>
    </subcellularLocation>
</comment>
<comment type="function">
    <text evidence="11">Required for pre-mRNA splicing as component of the spliceosome. As a component of the minor spliceosome, involved in the splicing of U12-type introns in pre-mRNAs. Down-regulates NF-kappa-B signaling by competing with RELA for CREBBP/EP300 binding. Involved in the microRNA (miRNA) biogenesis. May be involved in cyclin-D1/CCND1 mRNA stability through the SNARP complex which associates with both the 3'end of the CCND1 gene and its mRNA.</text>
</comment>
<evidence type="ECO:0000256" key="3">
    <source>
        <dbReference type="ARBA" id="ARBA00022553"/>
    </source>
</evidence>
<dbReference type="InterPro" id="IPR000253">
    <property type="entry name" value="FHA_dom"/>
</dbReference>
<keyword evidence="3" id="KW-0597">Phosphoprotein</keyword>
<keyword evidence="4" id="KW-0507">mRNA processing</keyword>
<keyword evidence="2" id="KW-1017">Isopeptide bond</keyword>
<evidence type="ECO:0000256" key="12">
    <source>
        <dbReference type="SAM" id="MobiDB-lite"/>
    </source>
</evidence>
<keyword evidence="9" id="KW-0508">mRNA splicing</keyword>
<dbReference type="PROSITE" id="PS50006">
    <property type="entry name" value="FHA_DOMAIN"/>
    <property type="match status" value="1"/>
</dbReference>
<evidence type="ECO:0000256" key="8">
    <source>
        <dbReference type="ARBA" id="ARBA00023158"/>
    </source>
</evidence>
<feature type="non-terminal residue" evidence="14">
    <location>
        <position position="1"/>
    </location>
</feature>
<evidence type="ECO:0000256" key="11">
    <source>
        <dbReference type="ARBA" id="ARBA00055964"/>
    </source>
</evidence>
<dbReference type="GO" id="GO:0031047">
    <property type="term" value="P:regulatory ncRNA-mediated gene silencing"/>
    <property type="evidence" value="ECO:0007669"/>
    <property type="project" value="UniProtKB-KW"/>
</dbReference>
<dbReference type="Pfam" id="PF00498">
    <property type="entry name" value="FHA"/>
    <property type="match status" value="1"/>
</dbReference>
<dbReference type="GO" id="GO:0006397">
    <property type="term" value="P:mRNA processing"/>
    <property type="evidence" value="ECO:0007669"/>
    <property type="project" value="UniProtKB-KW"/>
</dbReference>
<proteinExistence type="predicted"/>
<evidence type="ECO:0000256" key="7">
    <source>
        <dbReference type="ARBA" id="ARBA00023054"/>
    </source>
</evidence>
<dbReference type="OrthoDB" id="444265at2759"/>
<accession>A0A8X7CU13</accession>
<gene>
    <name evidence="14" type="primary">Snip1</name>
    <name evidence="14" type="ORF">TNIN_474371</name>
</gene>
<dbReference type="GO" id="GO:0005681">
    <property type="term" value="C:spliceosomal complex"/>
    <property type="evidence" value="ECO:0007669"/>
    <property type="project" value="UniProtKB-KW"/>
</dbReference>
<keyword evidence="6" id="KW-0832">Ubl conjugation</keyword>
<feature type="region of interest" description="Disordered" evidence="12">
    <location>
        <begin position="1"/>
        <end position="83"/>
    </location>
</feature>
<evidence type="ECO:0000256" key="10">
    <source>
        <dbReference type="ARBA" id="ARBA00023242"/>
    </source>
</evidence>
<dbReference type="SUPFAM" id="SSF49879">
    <property type="entry name" value="SMAD/FHA domain"/>
    <property type="match status" value="1"/>
</dbReference>
<feature type="domain" description="FHA" evidence="13">
    <location>
        <begin position="135"/>
        <end position="198"/>
    </location>
</feature>
<protein>
    <submittedName>
        <fullName evidence="14">Smad nuclear-interacting protein 1</fullName>
    </submittedName>
</protein>
<name>A0A8X7CU13_9ARAC</name>
<evidence type="ECO:0000313" key="15">
    <source>
        <dbReference type="Proteomes" id="UP000886998"/>
    </source>
</evidence>
<dbReference type="SMART" id="SM00240">
    <property type="entry name" value="FHA"/>
    <property type="match status" value="1"/>
</dbReference>
<keyword evidence="7" id="KW-0175">Coiled coil</keyword>
<evidence type="ECO:0000256" key="1">
    <source>
        <dbReference type="ARBA" id="ARBA00004123"/>
    </source>
</evidence>
<dbReference type="PANTHER" id="PTHR23308">
    <property type="entry name" value="NUCLEAR INHIBITOR OF PROTEIN PHOSPHATASE-1"/>
    <property type="match status" value="1"/>
</dbReference>
<dbReference type="AlphaFoldDB" id="A0A8X7CU13"/>
<feature type="compositionally biased region" description="Basic and acidic residues" evidence="12">
    <location>
        <begin position="54"/>
        <end position="78"/>
    </location>
</feature>
<sequence length="241" mass="27994">QSSDNKKRKEETVRIKEEPITDDERDRRSKEKSKNKLVPTNKSQRPKPQSSKSSGDDEKWGNTSDEAKKVENTNKEKPNFAVSGKLAEDTNTYNGVVIKYNEPAEARKPHRRWRLYPFKGDSDLPFIPIHRQSAYLFGRTRSIADIPIDHPSCSKQHAVLQFRLVTYKREDGTTGRRVRPYIIDLESSNGTFVNNKKIDPRCYVELMEKDVIKFGYSSREYVVLHEESRNEEEDDDVLDSN</sequence>
<dbReference type="EMBL" id="BMAV01023568">
    <property type="protein sequence ID" value="GFY79430.1"/>
    <property type="molecule type" value="Genomic_DNA"/>
</dbReference>
<evidence type="ECO:0000313" key="14">
    <source>
        <dbReference type="EMBL" id="GFY79430.1"/>
    </source>
</evidence>
<keyword evidence="8" id="KW-0943">RNA-mediated gene silencing</keyword>
<evidence type="ECO:0000256" key="9">
    <source>
        <dbReference type="ARBA" id="ARBA00023187"/>
    </source>
</evidence>
<evidence type="ECO:0000256" key="6">
    <source>
        <dbReference type="ARBA" id="ARBA00022843"/>
    </source>
</evidence>